<evidence type="ECO:0008006" key="3">
    <source>
        <dbReference type="Google" id="ProtNLM"/>
    </source>
</evidence>
<evidence type="ECO:0000313" key="1">
    <source>
        <dbReference type="EMBL" id="OAF71350.1"/>
    </source>
</evidence>
<dbReference type="GO" id="GO:0016485">
    <property type="term" value="P:protein processing"/>
    <property type="evidence" value="ECO:0007669"/>
    <property type="project" value="InterPro"/>
</dbReference>
<evidence type="ECO:0000313" key="2">
    <source>
        <dbReference type="Proteomes" id="UP000078046"/>
    </source>
</evidence>
<dbReference type="EMBL" id="LWCA01000059">
    <property type="protein sequence ID" value="OAF71350.1"/>
    <property type="molecule type" value="Genomic_DNA"/>
</dbReference>
<organism evidence="1 2">
    <name type="scientific">Intoshia linei</name>
    <dbReference type="NCBI Taxonomy" id="1819745"/>
    <lineage>
        <taxon>Eukaryota</taxon>
        <taxon>Metazoa</taxon>
        <taxon>Spiralia</taxon>
        <taxon>Lophotrochozoa</taxon>
        <taxon>Mesozoa</taxon>
        <taxon>Orthonectida</taxon>
        <taxon>Rhopaluridae</taxon>
        <taxon>Intoshia</taxon>
    </lineage>
</organism>
<dbReference type="PANTHER" id="PTHR21092:SF0">
    <property type="entry name" value="NICASTRIN"/>
    <property type="match status" value="1"/>
</dbReference>
<dbReference type="GO" id="GO:0005886">
    <property type="term" value="C:plasma membrane"/>
    <property type="evidence" value="ECO:0007669"/>
    <property type="project" value="TreeGrafter"/>
</dbReference>
<dbReference type="GO" id="GO:0007220">
    <property type="term" value="P:Notch receptor processing"/>
    <property type="evidence" value="ECO:0007669"/>
    <property type="project" value="TreeGrafter"/>
</dbReference>
<protein>
    <recommendedName>
        <fullName evidence="3">Nicastrin</fullName>
    </recommendedName>
</protein>
<keyword evidence="2" id="KW-1185">Reference proteome</keyword>
<dbReference type="InterPro" id="IPR008710">
    <property type="entry name" value="Nicastrin"/>
</dbReference>
<proteinExistence type="predicted"/>
<dbReference type="AlphaFoldDB" id="A0A177BAY4"/>
<dbReference type="Proteomes" id="UP000078046">
    <property type="component" value="Unassembled WGS sequence"/>
</dbReference>
<dbReference type="OrthoDB" id="755951at2759"/>
<sequence length="568" mass="66113">MIIFQILLIVKYIHGYNKKLSGNLPITEYTIPSTAYYPCITRNGIKIFGCTSDYGGNSGIVNFLLPRSEYTWEDEFHTNVINNNENVVYFINADMINEKTFNFIFLKPDKIAGIVFYDDTGKYNHWNDTLFRKYMYDYSKIPIIYLKDVTTLKFIKEECYEKYNANDNMVRKCKANLRTSMTSQAPVMKCLNRSDDNFSSAIFQSPVRCNLLGGKSVHYMTESDEPISYLFQIPIDGFSMFDGFAPSITTTVVPLALFLNFMNSLNMKDLKKEIIFSLFGGETMNSIGSTRMNLDLKDKTFPRMFKVSKTAKYYNFKYYNILYDFNATLQENCLNYFDQMEQYKTDSKAKNTGLLACHQKEFVENEFLFTSIFDTIKNFERNCKVNKTDVNEAIDSHTKKIIQFIFGYEKVKLFDSKRKFDPNEFINCVAVNSNCTLFNAVISDHEKIQLSGPMDLYVGINENENMFTFMVKRLVDYITGENVPNVNITECHNMTTKNYTYIWMNGYKKEGLCIKSSAFYSKAMLENATDDKVYRYINSKHLMAESSWNTDSIQFTLYIVQSKNYQVN</sequence>
<dbReference type="PANTHER" id="PTHR21092">
    <property type="entry name" value="NICASTRIN"/>
    <property type="match status" value="1"/>
</dbReference>
<accession>A0A177BAY4</accession>
<name>A0A177BAY4_9BILA</name>
<gene>
    <name evidence="1" type="ORF">A3Q56_00903</name>
</gene>
<reference evidence="1 2" key="1">
    <citation type="submission" date="2016-04" db="EMBL/GenBank/DDBJ databases">
        <title>The genome of Intoshia linei affirms orthonectids as highly simplified spiralians.</title>
        <authorList>
            <person name="Mikhailov K.V."/>
            <person name="Slusarev G.S."/>
            <person name="Nikitin M.A."/>
            <person name="Logacheva M.D."/>
            <person name="Penin A."/>
            <person name="Aleoshin V."/>
            <person name="Panchin Y.V."/>
        </authorList>
    </citation>
    <scope>NUCLEOTIDE SEQUENCE [LARGE SCALE GENOMIC DNA]</scope>
    <source>
        <strain evidence="1">Intl2013</strain>
        <tissue evidence="1">Whole animal</tissue>
    </source>
</reference>
<comment type="caution">
    <text evidence="1">The sequence shown here is derived from an EMBL/GenBank/DDBJ whole genome shotgun (WGS) entry which is preliminary data.</text>
</comment>